<keyword evidence="1" id="KW-0539">Nucleus</keyword>
<dbReference type="InterPro" id="IPR053178">
    <property type="entry name" value="Osmoadaptation_assoc"/>
</dbReference>
<dbReference type="PANTHER" id="PTHR38111">
    <property type="entry name" value="ZN(2)-C6 FUNGAL-TYPE DOMAIN-CONTAINING PROTEIN-RELATED"/>
    <property type="match status" value="1"/>
</dbReference>
<accession>F9FH97</accession>
<protein>
    <recommendedName>
        <fullName evidence="3">Transcription factor domain-containing protein</fullName>
    </recommendedName>
</protein>
<dbReference type="Pfam" id="PF11951">
    <property type="entry name" value="Fungal_trans_2"/>
    <property type="match status" value="1"/>
</dbReference>
<dbReference type="AlphaFoldDB" id="F9FH97"/>
<dbReference type="EMBL" id="AFQF01001811">
    <property type="protein sequence ID" value="EGU83703.1"/>
    <property type="molecule type" value="Genomic_DNA"/>
</dbReference>
<evidence type="ECO:0008006" key="3">
    <source>
        <dbReference type="Google" id="ProtNLM"/>
    </source>
</evidence>
<feature type="non-terminal residue" evidence="2">
    <location>
        <position position="1"/>
    </location>
</feature>
<dbReference type="PANTHER" id="PTHR38111:SF11">
    <property type="entry name" value="TRANSCRIPTION FACTOR DOMAIN-CONTAINING PROTEIN-RELATED"/>
    <property type="match status" value="1"/>
</dbReference>
<comment type="caution">
    <text evidence="2">The sequence shown here is derived from an EMBL/GenBank/DDBJ whole genome shotgun (WGS) entry which is preliminary data.</text>
</comment>
<reference evidence="2" key="1">
    <citation type="journal article" date="2012" name="Mol. Plant Microbe Interact.">
        <title>A highly conserved effector in Fusarium oxysporum is required for full virulence on Arabidopsis.</title>
        <authorList>
            <person name="Thatcher L.F."/>
            <person name="Gardiner D.M."/>
            <person name="Kazan K."/>
            <person name="Manners J."/>
        </authorList>
    </citation>
    <scope>NUCLEOTIDE SEQUENCE [LARGE SCALE GENOMIC DNA]</scope>
    <source>
        <strain evidence="2">Fo5176</strain>
    </source>
</reference>
<proteinExistence type="predicted"/>
<name>F9FH97_FUSOF</name>
<gene>
    <name evidence="2" type="ORF">FOXB_05776</name>
</gene>
<dbReference type="InterPro" id="IPR021858">
    <property type="entry name" value="Fun_TF"/>
</dbReference>
<evidence type="ECO:0000256" key="1">
    <source>
        <dbReference type="ARBA" id="ARBA00023242"/>
    </source>
</evidence>
<organism evidence="2">
    <name type="scientific">Fusarium oxysporum (strain Fo5176)</name>
    <name type="common">Fusarium vascular wilt</name>
    <dbReference type="NCBI Taxonomy" id="660025"/>
    <lineage>
        <taxon>Eukaryota</taxon>
        <taxon>Fungi</taxon>
        <taxon>Dikarya</taxon>
        <taxon>Ascomycota</taxon>
        <taxon>Pezizomycotina</taxon>
        <taxon>Sordariomycetes</taxon>
        <taxon>Hypocreomycetidae</taxon>
        <taxon>Hypocreales</taxon>
        <taxon>Nectriaceae</taxon>
        <taxon>Fusarium</taxon>
        <taxon>Fusarium oxysporum species complex</taxon>
    </lineage>
</organism>
<evidence type="ECO:0000313" key="2">
    <source>
        <dbReference type="EMBL" id="EGU83703.1"/>
    </source>
</evidence>
<sequence length="484" mass="54048">TGRVCGGYRRPRIFVHQLSDMEVPVPTMPIAEGTTHSHSPRRWRIYVPPDCNVVRLPKSPNLRVHEQTQLIAQFIGGFCPPVDPSLSHSERIHHYWVYVLPEIHGKYDVLDTAMLTLCAAFLGRMSKDDRLLKRAMVLYGRALKDLSGLMAVANLCPNDFMLATIMCLGMSEVYSPPTLGAREHGWTSHNQGGCELLKTRGASLLHTQLGQGLFLRFRVTGLYTAIGMRKPCSFAEPSLRTVSRLANQNYYDVLIDIMVDLPGLLHDVDALGTSESSQADLAGAAGNIMSRGWRIAEHLRVWIVDLLAKHPLAYHWRHSPEAPVFPLQLHFQNLLAAQALIHFWAAMAILVRCFIVCQSIHTATHPTMRGSFEDVSGLVDDMDELNLLGFPSDTSVPLAPEELALYYSDKICCSVAYCTSLDKRMVGPIVLLFPLWIAKNTYADGQQVASRQKERFCAEVFRSFASRGMQFSGVLEKLSNKSDV</sequence>